<sequence length="142" mass="16089">MNTEETLQDIRKTIVLQAPIDKVWKTVATSEGIASWWMPNTFVAVVGKQFILHAAQFGDSPCIVTDIEPPYRLGFDWGKDWHLEFQLKQLSDTTTEFTLIHSGWDANTMTEFGQPHSIIHSIMNGGWDSIVQDKLPSIVEQS</sequence>
<dbReference type="InterPro" id="IPR013538">
    <property type="entry name" value="ASHA1/2-like_C"/>
</dbReference>
<feature type="domain" description="Activator of Hsp90 ATPase homologue 1/2-like C-terminal" evidence="2">
    <location>
        <begin position="18"/>
        <end position="140"/>
    </location>
</feature>
<evidence type="ECO:0000256" key="1">
    <source>
        <dbReference type="ARBA" id="ARBA00006817"/>
    </source>
</evidence>
<dbReference type="Gene3D" id="3.30.530.20">
    <property type="match status" value="1"/>
</dbReference>
<proteinExistence type="inferred from homology"/>
<reference evidence="3" key="1">
    <citation type="submission" date="2022-05" db="EMBL/GenBank/DDBJ databases">
        <title>Novel bacterial taxa in a minimal lignocellulolytic consortium and its capacity to transform plastics disclosed by genome-resolved metagenomics.</title>
        <authorList>
            <person name="Rodriguez C.A.D."/>
            <person name="Diaz-Garcia L."/>
            <person name="Herrera K."/>
            <person name="Tarazona N.A."/>
            <person name="Sproer C."/>
            <person name="Overmann J."/>
            <person name="Jimenez D.J."/>
        </authorList>
    </citation>
    <scope>NUCLEOTIDE SEQUENCE</scope>
    <source>
        <strain evidence="3">MAG5</strain>
    </source>
</reference>
<evidence type="ECO:0000313" key="3">
    <source>
        <dbReference type="EMBL" id="URN95689.1"/>
    </source>
</evidence>
<name>A0A9J6ZIZ0_9BACL</name>
<gene>
    <name evidence="3" type="ORF">NAG76_05435</name>
</gene>
<evidence type="ECO:0000259" key="2">
    <source>
        <dbReference type="Pfam" id="PF08327"/>
    </source>
</evidence>
<dbReference type="EMBL" id="CP097899">
    <property type="protein sequence ID" value="URN95689.1"/>
    <property type="molecule type" value="Genomic_DNA"/>
</dbReference>
<evidence type="ECO:0000313" key="4">
    <source>
        <dbReference type="Proteomes" id="UP001056756"/>
    </source>
</evidence>
<protein>
    <submittedName>
        <fullName evidence="3">SRPBCC domain-containing protein</fullName>
    </submittedName>
</protein>
<organism evidence="3 4">
    <name type="scientific">Candidatus Pristimantibacillus lignocellulolyticus</name>
    <dbReference type="NCBI Taxonomy" id="2994561"/>
    <lineage>
        <taxon>Bacteria</taxon>
        <taxon>Bacillati</taxon>
        <taxon>Bacillota</taxon>
        <taxon>Bacilli</taxon>
        <taxon>Bacillales</taxon>
        <taxon>Paenibacillaceae</taxon>
        <taxon>Candidatus Pristimantibacillus</taxon>
    </lineage>
</organism>
<dbReference type="SUPFAM" id="SSF55961">
    <property type="entry name" value="Bet v1-like"/>
    <property type="match status" value="1"/>
</dbReference>
<dbReference type="CDD" id="cd07814">
    <property type="entry name" value="SRPBCC_CalC_Aha1-like"/>
    <property type="match status" value="1"/>
</dbReference>
<dbReference type="Pfam" id="PF08327">
    <property type="entry name" value="AHSA1"/>
    <property type="match status" value="1"/>
</dbReference>
<dbReference type="AlphaFoldDB" id="A0A9J6ZIZ0"/>
<accession>A0A9J6ZIZ0</accession>
<dbReference type="KEGG" id="plig:NAG76_05435"/>
<dbReference type="Proteomes" id="UP001056756">
    <property type="component" value="Chromosome"/>
</dbReference>
<dbReference type="InterPro" id="IPR023393">
    <property type="entry name" value="START-like_dom_sf"/>
</dbReference>
<comment type="similarity">
    <text evidence="1">Belongs to the AHA1 family.</text>
</comment>